<comment type="caution">
    <text evidence="6">The sequence shown here is derived from an EMBL/GenBank/DDBJ whole genome shotgun (WGS) entry which is preliminary data.</text>
</comment>
<gene>
    <name evidence="6" type="ORF">PDIGIT_LOCUS511</name>
</gene>
<reference evidence="6" key="1">
    <citation type="submission" date="2023-01" db="EMBL/GenBank/DDBJ databases">
        <authorList>
            <person name="Van Ghelder C."/>
            <person name="Rancurel C."/>
        </authorList>
    </citation>
    <scope>NUCLEOTIDE SEQUENCE</scope>
    <source>
        <strain evidence="6">CNCM I-4278</strain>
    </source>
</reference>
<dbReference type="InterPro" id="IPR002654">
    <property type="entry name" value="Glyco_trans_25"/>
</dbReference>
<keyword evidence="3" id="KW-0808">Transferase</keyword>
<feature type="domain" description="Glycosyl transferase family 25" evidence="5">
    <location>
        <begin position="84"/>
        <end position="232"/>
    </location>
</feature>
<comment type="similarity">
    <text evidence="1">Belongs to the glycosyltransferase 25 family.</text>
</comment>
<proteinExistence type="inferred from homology"/>
<dbReference type="Proteomes" id="UP001152607">
    <property type="component" value="Unassembled WGS sequence"/>
</dbReference>
<protein>
    <recommendedName>
        <fullName evidence="5">Glycosyl transferase family 25 domain-containing protein</fullName>
    </recommendedName>
</protein>
<feature type="compositionally biased region" description="Low complexity" evidence="4">
    <location>
        <begin position="292"/>
        <end position="311"/>
    </location>
</feature>
<evidence type="ECO:0000313" key="7">
    <source>
        <dbReference type="Proteomes" id="UP001152607"/>
    </source>
</evidence>
<feature type="compositionally biased region" description="Low complexity" evidence="4">
    <location>
        <begin position="248"/>
        <end position="261"/>
    </location>
</feature>
<keyword evidence="2" id="KW-0328">Glycosyltransferase</keyword>
<dbReference type="CDD" id="cd06532">
    <property type="entry name" value="Glyco_transf_25"/>
    <property type="match status" value="1"/>
</dbReference>
<dbReference type="EMBL" id="CAOQHR010000001">
    <property type="protein sequence ID" value="CAI6239023.1"/>
    <property type="molecule type" value="Genomic_DNA"/>
</dbReference>
<keyword evidence="7" id="KW-1185">Reference proteome</keyword>
<dbReference type="InterPro" id="IPR050757">
    <property type="entry name" value="Collagen_mod_GT25"/>
</dbReference>
<feature type="region of interest" description="Disordered" evidence="4">
    <location>
        <begin position="292"/>
        <end position="321"/>
    </location>
</feature>
<dbReference type="OrthoDB" id="47375at2759"/>
<evidence type="ECO:0000256" key="2">
    <source>
        <dbReference type="ARBA" id="ARBA00022676"/>
    </source>
</evidence>
<dbReference type="PANTHER" id="PTHR10730:SF53">
    <property type="entry name" value="GLYCOSYLTRANSFERASE 25 FAMILY MEMBER"/>
    <property type="match status" value="1"/>
</dbReference>
<accession>A0A9W4U341</accession>
<dbReference type="GO" id="GO:0016740">
    <property type="term" value="F:transferase activity"/>
    <property type="evidence" value="ECO:0007669"/>
    <property type="project" value="UniProtKB-KW"/>
</dbReference>
<organism evidence="6 7">
    <name type="scientific">Periconia digitata</name>
    <dbReference type="NCBI Taxonomy" id="1303443"/>
    <lineage>
        <taxon>Eukaryota</taxon>
        <taxon>Fungi</taxon>
        <taxon>Dikarya</taxon>
        <taxon>Ascomycota</taxon>
        <taxon>Pezizomycotina</taxon>
        <taxon>Dothideomycetes</taxon>
        <taxon>Pleosporomycetidae</taxon>
        <taxon>Pleosporales</taxon>
        <taxon>Massarineae</taxon>
        <taxon>Periconiaceae</taxon>
        <taxon>Periconia</taxon>
    </lineage>
</organism>
<feature type="region of interest" description="Disordered" evidence="4">
    <location>
        <begin position="248"/>
        <end position="272"/>
    </location>
</feature>
<evidence type="ECO:0000256" key="1">
    <source>
        <dbReference type="ARBA" id="ARBA00006721"/>
    </source>
</evidence>
<evidence type="ECO:0000256" key="3">
    <source>
        <dbReference type="ARBA" id="ARBA00022679"/>
    </source>
</evidence>
<evidence type="ECO:0000313" key="6">
    <source>
        <dbReference type="EMBL" id="CAI6239023.1"/>
    </source>
</evidence>
<evidence type="ECO:0000256" key="4">
    <source>
        <dbReference type="SAM" id="MobiDB-lite"/>
    </source>
</evidence>
<name>A0A9W4U341_9PLEO</name>
<sequence length="491" mass="54581">MRRISIDNFGLNNGKRDDVFFPAKKRRKGWCAASPKLFTTLLCFIVWYCWSQTSGSKYEIPEDNFAYVDDPSLVDILNSTLGFEKILVLNLPFRTDRRDAMTLSAATSNIHLDFLDGVTGDSIKPSAYPPPQENQKLQAGIRGSWRTHMNALQTIISQNLTTALIMEDDVDWDIRIRQNLQRFAIASRFLSGGDGETPSLDLDQKFAIQHRPNTETAENSFKILTEHTMVEKTLPSLPLTSAYAFSQSSSSSSSSSSTQQQHRSKSTPHSPYGNPANWDILWIGHCGAGFPRSSSPSSSSSSNDPPSTPLSNIILTQPNDSTVPTTHHLKAHPFQGTLDPLASAYPPHTRIFHRATGGQLCTVAYAVSQRGARRLLHQFATKGWNGIFDAELGRWCAGEDPDMGDQKKREGKMKNKERERVCLTSQPPIFAHHHPQQGESDIGGLGGGYAKKYETKYLRLSVRMNLERIVEGGGREEFVDQWPDEGGQVVG</sequence>
<dbReference type="AlphaFoldDB" id="A0A9W4U341"/>
<dbReference type="PANTHER" id="PTHR10730">
    <property type="entry name" value="PROCOLLAGEN-LYSINE,2-OXOGLUTARATE 5-DIOXYGENASE/GLYCOSYLTRANSFERASE 25 FAMILY MEMBER"/>
    <property type="match status" value="1"/>
</dbReference>
<dbReference type="Pfam" id="PF01755">
    <property type="entry name" value="Glyco_transf_25"/>
    <property type="match status" value="1"/>
</dbReference>
<evidence type="ECO:0000259" key="5">
    <source>
        <dbReference type="Pfam" id="PF01755"/>
    </source>
</evidence>